<dbReference type="KEGG" id="mdr:MDOR_37070"/>
<evidence type="ECO:0008006" key="5">
    <source>
        <dbReference type="Google" id="ProtNLM"/>
    </source>
</evidence>
<dbReference type="OrthoDB" id="952780at2"/>
<organism evidence="2 3">
    <name type="scientific">Mycolicibacterium doricum</name>
    <dbReference type="NCBI Taxonomy" id="126673"/>
    <lineage>
        <taxon>Bacteria</taxon>
        <taxon>Bacillati</taxon>
        <taxon>Actinomycetota</taxon>
        <taxon>Actinomycetes</taxon>
        <taxon>Mycobacteriales</taxon>
        <taxon>Mycobacteriaceae</taxon>
        <taxon>Mycolicibacterium</taxon>
    </lineage>
</organism>
<reference evidence="2 3" key="1">
    <citation type="submission" date="2016-01" db="EMBL/GenBank/DDBJ databases">
        <title>The new phylogeny of the genus Mycobacterium.</title>
        <authorList>
            <person name="Tarcisio F."/>
            <person name="Conor M."/>
            <person name="Antonella G."/>
            <person name="Elisabetta G."/>
            <person name="Giulia F.S."/>
            <person name="Sara T."/>
            <person name="Anna F."/>
            <person name="Clotilde B."/>
            <person name="Roberto B."/>
            <person name="Veronica D.S."/>
            <person name="Fabio R."/>
            <person name="Monica P."/>
            <person name="Olivier J."/>
            <person name="Enrico T."/>
            <person name="Nicola S."/>
        </authorList>
    </citation>
    <scope>NUCLEOTIDE SEQUENCE [LARGE SCALE GENOMIC DNA]</scope>
    <source>
        <strain evidence="2 3">DSM 44339</strain>
    </source>
</reference>
<reference evidence="1 4" key="2">
    <citation type="journal article" date="2019" name="Emerg. Microbes Infect.">
        <title>Comprehensive subspecies identification of 175 nontuberculous mycobacteria species based on 7547 genomic profiles.</title>
        <authorList>
            <person name="Matsumoto Y."/>
            <person name="Kinjo T."/>
            <person name="Motooka D."/>
            <person name="Nabeya D."/>
            <person name="Jung N."/>
            <person name="Uechi K."/>
            <person name="Horii T."/>
            <person name="Iida T."/>
            <person name="Fujita J."/>
            <person name="Nakamura S."/>
        </authorList>
    </citation>
    <scope>NUCLEOTIDE SEQUENCE [LARGE SCALE GENOMIC DNA]</scope>
    <source>
        <strain evidence="1 4">JCM 12405</strain>
    </source>
</reference>
<dbReference type="Gene3D" id="1.10.490.110">
    <property type="entry name" value="Uncharacterized conserved protein DUF2267"/>
    <property type="match status" value="1"/>
</dbReference>
<dbReference type="RefSeq" id="WP_085192264.1">
    <property type="nucleotide sequence ID" value="NZ_AP022605.1"/>
</dbReference>
<accession>A0A1X1T0F4</accession>
<dbReference type="InterPro" id="IPR018727">
    <property type="entry name" value="DUF2267"/>
</dbReference>
<protein>
    <recommendedName>
        <fullName evidence="5">DUF2267 domain-containing protein</fullName>
    </recommendedName>
</protein>
<sequence length="128" mass="13382">MKAHEFLAAVRDRGNYKDQAEAQRVTAAVLGILGERLAGGEPTDLASQLPQGIGELVAKAQDGAASFGVEEFLRRVAAAVDGSPETAQWDASAVLCTVTEAVTGGQLNQILTQLQPAYATLFGKPELS</sequence>
<evidence type="ECO:0000313" key="3">
    <source>
        <dbReference type="Proteomes" id="UP000193564"/>
    </source>
</evidence>
<evidence type="ECO:0000313" key="1">
    <source>
        <dbReference type="EMBL" id="BBZ09538.1"/>
    </source>
</evidence>
<proteinExistence type="predicted"/>
<dbReference type="Proteomes" id="UP000193564">
    <property type="component" value="Unassembled WGS sequence"/>
</dbReference>
<dbReference type="AlphaFoldDB" id="A0A1X1T0F4"/>
<keyword evidence="3" id="KW-1185">Reference proteome</keyword>
<dbReference type="InterPro" id="IPR038282">
    <property type="entry name" value="DUF2267_sf"/>
</dbReference>
<dbReference type="Proteomes" id="UP000467201">
    <property type="component" value="Chromosome"/>
</dbReference>
<evidence type="ECO:0000313" key="4">
    <source>
        <dbReference type="Proteomes" id="UP000467201"/>
    </source>
</evidence>
<dbReference type="Pfam" id="PF10025">
    <property type="entry name" value="DUF2267"/>
    <property type="match status" value="1"/>
</dbReference>
<name>A0A1X1T0F4_9MYCO</name>
<reference evidence="1" key="3">
    <citation type="submission" date="2020-02" db="EMBL/GenBank/DDBJ databases">
        <authorList>
            <person name="Matsumoto Y."/>
            <person name="Motooka D."/>
            <person name="Nakamura S."/>
        </authorList>
    </citation>
    <scope>NUCLEOTIDE SEQUENCE</scope>
    <source>
        <strain evidence="1">JCM 12405</strain>
    </source>
</reference>
<dbReference type="EMBL" id="LQOS01000046">
    <property type="protein sequence ID" value="ORV37658.1"/>
    <property type="molecule type" value="Genomic_DNA"/>
</dbReference>
<evidence type="ECO:0000313" key="2">
    <source>
        <dbReference type="EMBL" id="ORV37658.1"/>
    </source>
</evidence>
<dbReference type="EMBL" id="AP022605">
    <property type="protein sequence ID" value="BBZ09538.1"/>
    <property type="molecule type" value="Genomic_DNA"/>
</dbReference>
<gene>
    <name evidence="2" type="ORF">AWC01_15545</name>
    <name evidence="1" type="ORF">MDOR_37070</name>
</gene>